<dbReference type="PIRSF" id="PIRSF031924">
    <property type="entry name" value="Pi-irrepressible_AP"/>
    <property type="match status" value="1"/>
</dbReference>
<keyword evidence="2 4" id="KW-0479">Metal-binding</keyword>
<dbReference type="Pfam" id="PF01663">
    <property type="entry name" value="Phosphodiest"/>
    <property type="match status" value="1"/>
</dbReference>
<dbReference type="InterPro" id="IPR026263">
    <property type="entry name" value="Alkaline_phosphatase_prok"/>
</dbReference>
<dbReference type="AlphaFoldDB" id="A0A840EWL4"/>
<dbReference type="GO" id="GO:0004035">
    <property type="term" value="F:alkaline phosphatase activity"/>
    <property type="evidence" value="ECO:0007669"/>
    <property type="project" value="InterPro"/>
</dbReference>
<gene>
    <name evidence="8" type="ORF">GGR32_002278</name>
</gene>
<accession>A0A840EWL4</accession>
<dbReference type="NCBIfam" id="NF042991">
    <property type="entry name" value="alk_phos_PafA"/>
    <property type="match status" value="1"/>
</dbReference>
<evidence type="ECO:0000256" key="5">
    <source>
        <dbReference type="PIRSR" id="PIRSR031924-50"/>
    </source>
</evidence>
<feature type="binding site" evidence="6">
    <location>
        <begin position="173"/>
        <end position="175"/>
    </location>
    <ligand>
        <name>substrate</name>
    </ligand>
</feature>
<sequence length="560" mass="62927">MKKIVYLAFMAVAFIQCKAAETQLKTPPTLATEDKQIFTKPKLVVGIVVDQMRYDYLTRFWDKYQADGFKRLINEGFVFKNNHFNYVPTYTGPGHTSVFTGTSPAVHGIIGNNWYDKEEKTSVYCAQDDEVNSVGTQDKAGKMSPKRMKTTTFADQNRLHTQFKGKTIGVAIKDRGAILPAGHSANAAYWFHGKDEGKFISSTYYLNELPTWVKDFNTSGVVASYLKVWDTKYPIETYTESTTDHNNYEHGFRGKETATFPYDLAKLKDKNKNFEILKATPYGNSLTVDFALAAIKGEQLGADAYTDVLTLSFSSPDYIGHNFGVSSKEIQDNYLRLDQDLARLLTQLDKLVGEGEYTVFLTSDHGAVEVPAYLQDHKIPAGYFDVASFSDDLRAFTKTQFGSENIIEDISNNQLFFNKEELKKQKLSSIEVENKLKEFLITYPLIDKVFTRNTLENTYYNEGVIGYLVQNGYNQKRSGDVVVAFDPGYVIYPKKGSTHGTAFNYDTHSPLIFFGKGIKNGQTLQRSYITDIAPTISALLGVAFPNAATGDVLYQALEDD</sequence>
<dbReference type="InterPro" id="IPR002591">
    <property type="entry name" value="Phosphodiest/P_Trfase"/>
</dbReference>
<protein>
    <submittedName>
        <fullName evidence="8">Putative AlkP superfamily pyrophosphatase or phosphodiesterase</fullName>
    </submittedName>
</protein>
<feature type="active site" description="Phosphothreonine intermediate" evidence="5">
    <location>
        <position position="91"/>
    </location>
</feature>
<comment type="caution">
    <text evidence="8">The sequence shown here is derived from an EMBL/GenBank/DDBJ whole genome shotgun (WGS) entry which is preliminary data.</text>
</comment>
<keyword evidence="1 5" id="KW-0597">Phosphoprotein</keyword>
<dbReference type="SUPFAM" id="SSF53649">
    <property type="entry name" value="Alkaline phosphatase-like"/>
    <property type="match status" value="1"/>
</dbReference>
<dbReference type="Proteomes" id="UP000553034">
    <property type="component" value="Unassembled WGS sequence"/>
</dbReference>
<feature type="signal peptide" evidence="7">
    <location>
        <begin position="1"/>
        <end position="19"/>
    </location>
</feature>
<evidence type="ECO:0000256" key="7">
    <source>
        <dbReference type="SAM" id="SignalP"/>
    </source>
</evidence>
<feature type="chain" id="PRO_5032440980" evidence="7">
    <location>
        <begin position="20"/>
        <end position="560"/>
    </location>
</feature>
<evidence type="ECO:0000256" key="4">
    <source>
        <dbReference type="PIRNR" id="PIRNR031924"/>
    </source>
</evidence>
<organism evidence="8 9">
    <name type="scientific">Mesonia hippocampi</name>
    <dbReference type="NCBI Taxonomy" id="1628250"/>
    <lineage>
        <taxon>Bacteria</taxon>
        <taxon>Pseudomonadati</taxon>
        <taxon>Bacteroidota</taxon>
        <taxon>Flavobacteriia</taxon>
        <taxon>Flavobacteriales</taxon>
        <taxon>Flavobacteriaceae</taxon>
        <taxon>Mesonia</taxon>
    </lineage>
</organism>
<dbReference type="RefSeq" id="WP_183478300.1">
    <property type="nucleotide sequence ID" value="NZ_JACIFO010000013.1"/>
</dbReference>
<dbReference type="Gene3D" id="3.40.720.10">
    <property type="entry name" value="Alkaline Phosphatase, subunit A"/>
    <property type="match status" value="1"/>
</dbReference>
<evidence type="ECO:0000256" key="3">
    <source>
        <dbReference type="ARBA" id="ARBA00022729"/>
    </source>
</evidence>
<dbReference type="PANTHER" id="PTHR10151:SF120">
    <property type="entry name" value="BIS(5'-ADENOSYL)-TRIPHOSPHATASE"/>
    <property type="match status" value="1"/>
</dbReference>
<feature type="binding site" evidence="6">
    <location>
        <position position="112"/>
    </location>
    <ligand>
        <name>substrate</name>
    </ligand>
</feature>
<dbReference type="Gene3D" id="3.30.1360.150">
    <property type="match status" value="1"/>
</dbReference>
<dbReference type="PANTHER" id="PTHR10151">
    <property type="entry name" value="ECTONUCLEOTIDE PYROPHOSPHATASE/PHOSPHODIESTERASE"/>
    <property type="match status" value="1"/>
</dbReference>
<dbReference type="GO" id="GO:0046872">
    <property type="term" value="F:metal ion binding"/>
    <property type="evidence" value="ECO:0007669"/>
    <property type="project" value="UniProtKB-KW"/>
</dbReference>
<dbReference type="EMBL" id="JACIFO010000013">
    <property type="protein sequence ID" value="MBB4119966.1"/>
    <property type="molecule type" value="Genomic_DNA"/>
</dbReference>
<dbReference type="CDD" id="cd16016">
    <property type="entry name" value="AP-SPAP"/>
    <property type="match status" value="1"/>
</dbReference>
<name>A0A840EWL4_9FLAO</name>
<evidence type="ECO:0000313" key="9">
    <source>
        <dbReference type="Proteomes" id="UP000553034"/>
    </source>
</evidence>
<keyword evidence="9" id="KW-1185">Reference proteome</keyword>
<dbReference type="InterPro" id="IPR017850">
    <property type="entry name" value="Alkaline_phosphatase_core_sf"/>
</dbReference>
<keyword evidence="3 7" id="KW-0732">Signal</keyword>
<evidence type="ECO:0000313" key="8">
    <source>
        <dbReference type="EMBL" id="MBB4119966.1"/>
    </source>
</evidence>
<evidence type="ECO:0000256" key="1">
    <source>
        <dbReference type="ARBA" id="ARBA00022553"/>
    </source>
</evidence>
<reference evidence="8 9" key="1">
    <citation type="submission" date="2020-08" db="EMBL/GenBank/DDBJ databases">
        <title>Genomic Encyclopedia of Type Strains, Phase IV (KMG-IV): sequencing the most valuable type-strain genomes for metagenomic binning, comparative biology and taxonomic classification.</title>
        <authorList>
            <person name="Goeker M."/>
        </authorList>
    </citation>
    <scope>NUCLEOTIDE SEQUENCE [LARGE SCALE GENOMIC DNA]</scope>
    <source>
        <strain evidence="8 9">DSM 29568</strain>
    </source>
</reference>
<evidence type="ECO:0000256" key="2">
    <source>
        <dbReference type="ARBA" id="ARBA00022723"/>
    </source>
</evidence>
<proteinExistence type="predicted"/>
<evidence type="ECO:0000256" key="6">
    <source>
        <dbReference type="PIRSR" id="PIRSR031924-51"/>
    </source>
</evidence>